<dbReference type="Gene3D" id="2.60.120.200">
    <property type="match status" value="1"/>
</dbReference>
<evidence type="ECO:0000259" key="8">
    <source>
        <dbReference type="PROSITE" id="PS50060"/>
    </source>
</evidence>
<dbReference type="CDD" id="cd06263">
    <property type="entry name" value="MAM"/>
    <property type="match status" value="1"/>
</dbReference>
<dbReference type="PROSITE" id="PS50060">
    <property type="entry name" value="MAM_2"/>
    <property type="match status" value="1"/>
</dbReference>
<feature type="disulfide bond" evidence="6">
    <location>
        <begin position="72"/>
        <end position="89"/>
    </location>
</feature>
<accession>A0A7I8VFN1</accession>
<dbReference type="PROSITE" id="PS01186">
    <property type="entry name" value="EGF_2"/>
    <property type="match status" value="4"/>
</dbReference>
<keyword evidence="2" id="KW-0732">Signal</keyword>
<dbReference type="PROSITE" id="PS50026">
    <property type="entry name" value="EGF_3"/>
    <property type="match status" value="9"/>
</dbReference>
<feature type="domain" description="EGF-like" evidence="7">
    <location>
        <begin position="61"/>
        <end position="101"/>
    </location>
</feature>
<feature type="domain" description="EGF-like" evidence="7">
    <location>
        <begin position="144"/>
        <end position="186"/>
    </location>
</feature>
<feature type="domain" description="EGF-like" evidence="7">
    <location>
        <begin position="227"/>
        <end position="271"/>
    </location>
</feature>
<dbReference type="Pfam" id="PF00008">
    <property type="entry name" value="EGF"/>
    <property type="match status" value="4"/>
</dbReference>
<evidence type="ECO:0000256" key="3">
    <source>
        <dbReference type="ARBA" id="ARBA00022737"/>
    </source>
</evidence>
<feature type="disulfide bond" evidence="6">
    <location>
        <begin position="216"/>
        <end position="225"/>
    </location>
</feature>
<organism evidence="9 10">
    <name type="scientific">Dimorphilus gyrociliatus</name>
    <dbReference type="NCBI Taxonomy" id="2664684"/>
    <lineage>
        <taxon>Eukaryota</taxon>
        <taxon>Metazoa</taxon>
        <taxon>Spiralia</taxon>
        <taxon>Lophotrochozoa</taxon>
        <taxon>Annelida</taxon>
        <taxon>Polychaeta</taxon>
        <taxon>Polychaeta incertae sedis</taxon>
        <taxon>Dinophilidae</taxon>
        <taxon>Dimorphilus</taxon>
    </lineage>
</organism>
<feature type="domain" description="EGF-like" evidence="7">
    <location>
        <begin position="18"/>
        <end position="54"/>
    </location>
</feature>
<dbReference type="SMART" id="SM00179">
    <property type="entry name" value="EGF_CA"/>
    <property type="match status" value="4"/>
</dbReference>
<dbReference type="Proteomes" id="UP000549394">
    <property type="component" value="Unassembled WGS sequence"/>
</dbReference>
<sequence>MLCEQRITRFNNGTGKPPLSTCNSNPCLNNGMCMMVLNRVHCACPPGFDGSRCERIANKTKNTACSHSSQNCKNGATCVDNGSYTTYACKCTSGFVGKYCTSFASDPCYLKNYCHSAGKCVLSGNDYYCKCRKGYEGRLCDIRRTNLCEVNPCENEGICYQRKNRLTRESEAICICRDKWSGRTCSEDHSEPCKSNPCINNGECRDLTNGKYLCKCPKGFFGESCELKDPCEDETCNGNGFCLPKVMRMNETFSLSTQCLCHKYYAGRQCEFVNPCLNDNPCLNGGQCKSKPIYAFPNMFTVVGFEKATCDCTEYFAGKHCADLSPCVTNNPCENEGYCNDTYIYKTTENGYENTFGDPNCTCPLDYEGIHCKTRINNPCEELPCENGGTCIRRKEDKNKYECLCDSKHEGENCELKKARYELTSCDFEKLCEDFKYWTNNRYHWKDRIGTTPSYMTGPSKAYEGIRYSYAEASSPATTGNIASIRSSYININGPSCISLYYHMFGSGIGKLKVYVQKKSGKILGNVWSKTGPQGNQWHHMQMDIANTTSGILIIEGTRGPSWSGDIAIDNIKWNFGTCLSETEVKP</sequence>
<gene>
    <name evidence="9" type="ORF">DGYR_LOCUS2984</name>
</gene>
<feature type="domain" description="MAM" evidence="8">
    <location>
        <begin position="424"/>
        <end position="581"/>
    </location>
</feature>
<dbReference type="InterPro" id="IPR001881">
    <property type="entry name" value="EGF-like_Ca-bd_dom"/>
</dbReference>
<comment type="caution">
    <text evidence="6">Lacks conserved residue(s) required for the propagation of feature annotation.</text>
</comment>
<dbReference type="PROSITE" id="PS00022">
    <property type="entry name" value="EGF_1"/>
    <property type="match status" value="9"/>
</dbReference>
<evidence type="ECO:0000313" key="9">
    <source>
        <dbReference type="EMBL" id="CAD5114095.1"/>
    </source>
</evidence>
<dbReference type="InterPro" id="IPR000998">
    <property type="entry name" value="MAM_dom"/>
</dbReference>
<keyword evidence="4 6" id="KW-1015">Disulfide bond</keyword>
<dbReference type="EMBL" id="CAJFCJ010000005">
    <property type="protein sequence ID" value="CAD5114095.1"/>
    <property type="molecule type" value="Genomic_DNA"/>
</dbReference>
<dbReference type="SUPFAM" id="SSF49899">
    <property type="entry name" value="Concanavalin A-like lectins/glucanases"/>
    <property type="match status" value="1"/>
</dbReference>
<feature type="disulfide bond" evidence="6">
    <location>
        <begin position="176"/>
        <end position="185"/>
    </location>
</feature>
<dbReference type="Pfam" id="PF00629">
    <property type="entry name" value="MAM"/>
    <property type="match status" value="1"/>
</dbReference>
<dbReference type="SMART" id="SM00181">
    <property type="entry name" value="EGF"/>
    <property type="match status" value="9"/>
</dbReference>
<dbReference type="GO" id="GO:0005509">
    <property type="term" value="F:calcium ion binding"/>
    <property type="evidence" value="ECO:0007669"/>
    <property type="project" value="InterPro"/>
</dbReference>
<keyword evidence="1 6" id="KW-0245">EGF-like domain</keyword>
<keyword evidence="3" id="KW-0677">Repeat</keyword>
<evidence type="ECO:0000256" key="5">
    <source>
        <dbReference type="ARBA" id="ARBA00023180"/>
    </source>
</evidence>
<protein>
    <submittedName>
        <fullName evidence="9">DgyrCDS3243</fullName>
    </submittedName>
</protein>
<dbReference type="OrthoDB" id="6149898at2759"/>
<dbReference type="InterPro" id="IPR013320">
    <property type="entry name" value="ConA-like_dom_sf"/>
</dbReference>
<feature type="disulfide bond" evidence="6">
    <location>
        <begin position="261"/>
        <end position="270"/>
    </location>
</feature>
<evidence type="ECO:0000256" key="1">
    <source>
        <dbReference type="ARBA" id="ARBA00022536"/>
    </source>
</evidence>
<feature type="domain" description="EGF-like" evidence="7">
    <location>
        <begin position="104"/>
        <end position="141"/>
    </location>
</feature>
<keyword evidence="5" id="KW-0325">Glycoprotein</keyword>
<dbReference type="GO" id="GO:0016020">
    <property type="term" value="C:membrane"/>
    <property type="evidence" value="ECO:0007669"/>
    <property type="project" value="InterPro"/>
</dbReference>
<evidence type="ECO:0000256" key="2">
    <source>
        <dbReference type="ARBA" id="ARBA00022729"/>
    </source>
</evidence>
<dbReference type="FunFam" id="2.10.25.10:FF:000012">
    <property type="entry name" value="Delta-like protein"/>
    <property type="match status" value="1"/>
</dbReference>
<dbReference type="PANTHER" id="PTHR12916">
    <property type="entry name" value="CYTOCHROME C OXIDASE POLYPEPTIDE VIC-2"/>
    <property type="match status" value="1"/>
</dbReference>
<dbReference type="PANTHER" id="PTHR12916:SF4">
    <property type="entry name" value="UNINFLATABLE, ISOFORM C"/>
    <property type="match status" value="1"/>
</dbReference>
<evidence type="ECO:0000313" key="10">
    <source>
        <dbReference type="Proteomes" id="UP000549394"/>
    </source>
</evidence>
<feature type="domain" description="EGF-like" evidence="7">
    <location>
        <begin position="272"/>
        <end position="322"/>
    </location>
</feature>
<dbReference type="AlphaFoldDB" id="A0A7I8VFN1"/>
<dbReference type="FunFam" id="2.10.25.10:FF:000434">
    <property type="entry name" value="Predicted protein"/>
    <property type="match status" value="1"/>
</dbReference>
<dbReference type="Gene3D" id="2.10.25.10">
    <property type="entry name" value="Laminin"/>
    <property type="match status" value="8"/>
</dbReference>
<comment type="caution">
    <text evidence="9">The sequence shown here is derived from an EMBL/GenBank/DDBJ whole genome shotgun (WGS) entry which is preliminary data.</text>
</comment>
<dbReference type="PRINTS" id="PR00010">
    <property type="entry name" value="EGFBLOOD"/>
</dbReference>
<feature type="disulfide bond" evidence="6">
    <location>
        <begin position="405"/>
        <end position="414"/>
    </location>
</feature>
<dbReference type="CDD" id="cd00054">
    <property type="entry name" value="EGF_CA"/>
    <property type="match status" value="3"/>
</dbReference>
<evidence type="ECO:0000259" key="7">
    <source>
        <dbReference type="PROSITE" id="PS50026"/>
    </source>
</evidence>
<dbReference type="SUPFAM" id="SSF57196">
    <property type="entry name" value="EGF/Laminin"/>
    <property type="match status" value="6"/>
</dbReference>
<dbReference type="SMART" id="SM00137">
    <property type="entry name" value="MAM"/>
    <property type="match status" value="1"/>
</dbReference>
<name>A0A7I8VFN1_9ANNE</name>
<feature type="disulfide bond" evidence="6">
    <location>
        <begin position="91"/>
        <end position="100"/>
    </location>
</feature>
<feature type="domain" description="EGF-like" evidence="7">
    <location>
        <begin position="189"/>
        <end position="226"/>
    </location>
</feature>
<keyword evidence="10" id="KW-1185">Reference proteome</keyword>
<dbReference type="InterPro" id="IPR000742">
    <property type="entry name" value="EGF"/>
</dbReference>
<evidence type="ECO:0000256" key="4">
    <source>
        <dbReference type="ARBA" id="ARBA00023157"/>
    </source>
</evidence>
<feature type="disulfide bond" evidence="6">
    <location>
        <begin position="131"/>
        <end position="140"/>
    </location>
</feature>
<feature type="disulfide bond" evidence="6">
    <location>
        <begin position="363"/>
        <end position="372"/>
    </location>
</feature>
<proteinExistence type="predicted"/>
<reference evidence="9 10" key="1">
    <citation type="submission" date="2020-08" db="EMBL/GenBank/DDBJ databases">
        <authorList>
            <person name="Hejnol A."/>
        </authorList>
    </citation>
    <scope>NUCLEOTIDE SEQUENCE [LARGE SCALE GENOMIC DNA]</scope>
</reference>
<feature type="disulfide bond" evidence="6">
    <location>
        <begin position="312"/>
        <end position="321"/>
    </location>
</feature>
<evidence type="ECO:0000256" key="6">
    <source>
        <dbReference type="PROSITE-ProRule" id="PRU00076"/>
    </source>
</evidence>
<feature type="domain" description="EGF-like" evidence="7">
    <location>
        <begin position="376"/>
        <end position="415"/>
    </location>
</feature>
<feature type="domain" description="EGF-like" evidence="7">
    <location>
        <begin position="323"/>
        <end position="373"/>
    </location>
</feature>
<feature type="disulfide bond" evidence="6">
    <location>
        <begin position="44"/>
        <end position="53"/>
    </location>
</feature>